<proteinExistence type="predicted"/>
<evidence type="ECO:0000313" key="1">
    <source>
        <dbReference type="EMBL" id="KAJ0172571.1"/>
    </source>
</evidence>
<reference evidence="1 2" key="1">
    <citation type="journal article" date="2021" name="Front. Genet.">
        <title>Chromosome-Level Genome Assembly Reveals Significant Gene Expansion in the Toll and IMD Signaling Pathways of Dendrolimus kikuchii.</title>
        <authorList>
            <person name="Zhou J."/>
            <person name="Wu P."/>
            <person name="Xiong Z."/>
            <person name="Liu N."/>
            <person name="Zhao N."/>
            <person name="Ji M."/>
            <person name="Qiu Y."/>
            <person name="Yang B."/>
        </authorList>
    </citation>
    <scope>NUCLEOTIDE SEQUENCE [LARGE SCALE GENOMIC DNA]</scope>
    <source>
        <strain evidence="1">Ann1</strain>
    </source>
</reference>
<organism evidence="1 2">
    <name type="scientific">Dendrolimus kikuchii</name>
    <dbReference type="NCBI Taxonomy" id="765133"/>
    <lineage>
        <taxon>Eukaryota</taxon>
        <taxon>Metazoa</taxon>
        <taxon>Ecdysozoa</taxon>
        <taxon>Arthropoda</taxon>
        <taxon>Hexapoda</taxon>
        <taxon>Insecta</taxon>
        <taxon>Pterygota</taxon>
        <taxon>Neoptera</taxon>
        <taxon>Endopterygota</taxon>
        <taxon>Lepidoptera</taxon>
        <taxon>Glossata</taxon>
        <taxon>Ditrysia</taxon>
        <taxon>Bombycoidea</taxon>
        <taxon>Lasiocampidae</taxon>
        <taxon>Dendrolimus</taxon>
    </lineage>
</organism>
<accession>A0ACC1CM00</accession>
<evidence type="ECO:0000313" key="2">
    <source>
        <dbReference type="Proteomes" id="UP000824533"/>
    </source>
</evidence>
<dbReference type="EMBL" id="CM034407">
    <property type="protein sequence ID" value="KAJ0172571.1"/>
    <property type="molecule type" value="Genomic_DNA"/>
</dbReference>
<comment type="caution">
    <text evidence="1">The sequence shown here is derived from an EMBL/GenBank/DDBJ whole genome shotgun (WGS) entry which is preliminary data.</text>
</comment>
<keyword evidence="2" id="KW-1185">Reference proteome</keyword>
<protein>
    <submittedName>
        <fullName evidence="1">Uncharacterized protein</fullName>
    </submittedName>
</protein>
<dbReference type="Proteomes" id="UP000824533">
    <property type="component" value="Linkage Group LG21"/>
</dbReference>
<name>A0ACC1CM00_9NEOP</name>
<gene>
    <name evidence="1" type="ORF">K1T71_011710</name>
</gene>
<sequence>MNGYENDVVTADIIEVLKIRNQLPRNDHVTCISTYAKKNKNDSHLINKDIPADDKFDWRDKHFIRPVLFQGHCLGCWAISIVETMESMAAIRGIDTALTALSVQQLIDCSKTNHGCDRGDVKKALKYLCGDHIGITTAKEYPNTFKHQECKPVKDGKRKIAEYWTYFNWDETEMTKMIFHHGPLIVVVNADPWVFYTGGVIQNSCSSQKLNHVVQVVGYDLTADPQFYIIRNSWGEDWGIGGYAKLAIGSGLCGVNREVSLINVV</sequence>